<accession>A0A5S9M4N3</accession>
<reference evidence="1 2" key="1">
    <citation type="submission" date="2019-12" db="EMBL/GenBank/DDBJ databases">
        <title>Full genome sequence of a Bacillus safensis strain isolated from commercially available natto in Indonesia.</title>
        <authorList>
            <person name="Yoshida M."/>
            <person name="Uomi M."/>
            <person name="Waturangi D."/>
            <person name="Ekaputri J.J."/>
            <person name="Setiamarga D.H.E."/>
        </authorList>
    </citation>
    <scope>NUCLEOTIDE SEQUENCE [LARGE SCALE GENOMIC DNA]</scope>
    <source>
        <strain evidence="1 2">IDN1</strain>
    </source>
</reference>
<dbReference type="Proteomes" id="UP000464658">
    <property type="component" value="Chromosome"/>
</dbReference>
<evidence type="ECO:0000313" key="1">
    <source>
        <dbReference type="EMBL" id="BBP87901.1"/>
    </source>
</evidence>
<organism evidence="1 2">
    <name type="scientific">Bacillus safensis</name>
    <dbReference type="NCBI Taxonomy" id="561879"/>
    <lineage>
        <taxon>Bacteria</taxon>
        <taxon>Bacillati</taxon>
        <taxon>Bacillota</taxon>
        <taxon>Bacilli</taxon>
        <taxon>Bacillales</taxon>
        <taxon>Bacillaceae</taxon>
        <taxon>Bacillus</taxon>
    </lineage>
</organism>
<evidence type="ECO:0000313" key="2">
    <source>
        <dbReference type="Proteomes" id="UP000464658"/>
    </source>
</evidence>
<dbReference type="AlphaFoldDB" id="A0A5S9M4N3"/>
<dbReference type="EMBL" id="AP021906">
    <property type="protein sequence ID" value="BBP87901.1"/>
    <property type="molecule type" value="Genomic_DNA"/>
</dbReference>
<protein>
    <submittedName>
        <fullName evidence="1">Uncharacterized protein</fullName>
    </submittedName>
</protein>
<gene>
    <name evidence="1" type="ORF">BsIDN1_15190</name>
</gene>
<sequence length="103" mass="12335">MDHPFVKIEGDYGSEPFHCGHCQCHLERDDVPVSDTLFSKIWNWNIQYGRWFDEEIDDLLPNGVDMERKFNQEGERITKEVKRELSPAYQIEYSPSEMTRYFI</sequence>
<name>A0A5S9M4N3_BACIA</name>
<proteinExistence type="predicted"/>